<name>A0A835HI43_9MAGN</name>
<dbReference type="EMBL" id="JADFTS010000007">
    <property type="protein sequence ID" value="KAF9598752.1"/>
    <property type="molecule type" value="Genomic_DNA"/>
</dbReference>
<protein>
    <recommendedName>
        <fullName evidence="1">Myb/SANT-like domain-containing protein</fullName>
    </recommendedName>
</protein>
<reference evidence="2 3" key="1">
    <citation type="submission" date="2020-10" db="EMBL/GenBank/DDBJ databases">
        <title>The Coptis chinensis genome and diversification of protoberbering-type alkaloids.</title>
        <authorList>
            <person name="Wang B."/>
            <person name="Shu S."/>
            <person name="Song C."/>
            <person name="Liu Y."/>
        </authorList>
    </citation>
    <scope>NUCLEOTIDE SEQUENCE [LARGE SCALE GENOMIC DNA]</scope>
    <source>
        <strain evidence="2">HL-2020</strain>
        <tissue evidence="2">Leaf</tissue>
    </source>
</reference>
<dbReference type="Proteomes" id="UP000631114">
    <property type="component" value="Unassembled WGS sequence"/>
</dbReference>
<dbReference type="PANTHER" id="PTHR46929:SF3">
    <property type="entry name" value="MYB_SANT-LIKE DOMAIN-CONTAINING PROTEIN"/>
    <property type="match status" value="1"/>
</dbReference>
<gene>
    <name evidence="2" type="ORF">IFM89_031420</name>
</gene>
<evidence type="ECO:0000313" key="3">
    <source>
        <dbReference type="Proteomes" id="UP000631114"/>
    </source>
</evidence>
<proteinExistence type="predicted"/>
<accession>A0A835HI43</accession>
<sequence length="140" mass="15948">MSLTFSMDAALTKTFLNAYGQNNKHGRVWDEVVYTSVQLAVLAKTQEQVEKARITSRMCTMRKEYNFFTDLASRSGFGWDPIKQTIIAPPSTWIELLADSFTIDSVLRRRFGTLKEIFLGGDLEFKHAMVEELCDLIGDI</sequence>
<dbReference type="OrthoDB" id="686198at2759"/>
<dbReference type="InterPro" id="IPR024752">
    <property type="entry name" value="Myb/SANT-like_dom"/>
</dbReference>
<dbReference type="Pfam" id="PF12776">
    <property type="entry name" value="Myb_DNA-bind_3"/>
    <property type="match status" value="1"/>
</dbReference>
<comment type="caution">
    <text evidence="2">The sequence shown here is derived from an EMBL/GenBank/DDBJ whole genome shotgun (WGS) entry which is preliminary data.</text>
</comment>
<keyword evidence="3" id="KW-1185">Reference proteome</keyword>
<feature type="domain" description="Myb/SANT-like" evidence="1">
    <location>
        <begin position="6"/>
        <end position="93"/>
    </location>
</feature>
<organism evidence="2 3">
    <name type="scientific">Coptis chinensis</name>
    <dbReference type="NCBI Taxonomy" id="261450"/>
    <lineage>
        <taxon>Eukaryota</taxon>
        <taxon>Viridiplantae</taxon>
        <taxon>Streptophyta</taxon>
        <taxon>Embryophyta</taxon>
        <taxon>Tracheophyta</taxon>
        <taxon>Spermatophyta</taxon>
        <taxon>Magnoliopsida</taxon>
        <taxon>Ranunculales</taxon>
        <taxon>Ranunculaceae</taxon>
        <taxon>Coptidoideae</taxon>
        <taxon>Coptis</taxon>
    </lineage>
</organism>
<evidence type="ECO:0000259" key="1">
    <source>
        <dbReference type="Pfam" id="PF12776"/>
    </source>
</evidence>
<dbReference type="PANTHER" id="PTHR46929">
    <property type="entry name" value="EXPRESSED PROTEIN"/>
    <property type="match status" value="1"/>
</dbReference>
<dbReference type="AlphaFoldDB" id="A0A835HI43"/>
<evidence type="ECO:0000313" key="2">
    <source>
        <dbReference type="EMBL" id="KAF9598752.1"/>
    </source>
</evidence>